<dbReference type="Pfam" id="PF00226">
    <property type="entry name" value="DnaJ"/>
    <property type="match status" value="1"/>
</dbReference>
<dbReference type="PROSITE" id="PS00636">
    <property type="entry name" value="DNAJ_1"/>
    <property type="match status" value="1"/>
</dbReference>
<dbReference type="PROSITE" id="PS50076">
    <property type="entry name" value="DNAJ_2"/>
    <property type="match status" value="1"/>
</dbReference>
<evidence type="ECO:0000313" key="7">
    <source>
        <dbReference type="Proteomes" id="UP000231259"/>
    </source>
</evidence>
<evidence type="ECO:0000259" key="5">
    <source>
        <dbReference type="PROSITE" id="PS50076"/>
    </source>
</evidence>
<keyword evidence="2" id="KW-0677">Repeat</keyword>
<dbReference type="RefSeq" id="WP_099910908.1">
    <property type="nucleotide sequence ID" value="NZ_AWWI01000066.1"/>
</dbReference>
<dbReference type="GO" id="GO:0042026">
    <property type="term" value="P:protein refolding"/>
    <property type="evidence" value="ECO:0007669"/>
    <property type="project" value="TreeGrafter"/>
</dbReference>
<dbReference type="GO" id="GO:0051082">
    <property type="term" value="F:unfolded protein binding"/>
    <property type="evidence" value="ECO:0007669"/>
    <property type="project" value="InterPro"/>
</dbReference>
<dbReference type="EMBL" id="AWWI01000066">
    <property type="protein sequence ID" value="PIL20127.1"/>
    <property type="molecule type" value="Genomic_DNA"/>
</dbReference>
<dbReference type="GO" id="GO:0008270">
    <property type="term" value="F:zinc ion binding"/>
    <property type="evidence" value="ECO:0007669"/>
    <property type="project" value="UniProtKB-KW"/>
</dbReference>
<organism evidence="6 7">
    <name type="scientific">Puniceibacterium antarcticum</name>
    <dbReference type="NCBI Taxonomy" id="1206336"/>
    <lineage>
        <taxon>Bacteria</taxon>
        <taxon>Pseudomonadati</taxon>
        <taxon>Pseudomonadota</taxon>
        <taxon>Alphaproteobacteria</taxon>
        <taxon>Rhodobacterales</taxon>
        <taxon>Paracoccaceae</taxon>
        <taxon>Puniceibacterium</taxon>
    </lineage>
</organism>
<name>A0A2G8REY3_9RHOB</name>
<dbReference type="AlphaFoldDB" id="A0A2G8REY3"/>
<dbReference type="Gene3D" id="1.10.287.110">
    <property type="entry name" value="DnaJ domain"/>
    <property type="match status" value="1"/>
</dbReference>
<dbReference type="CDD" id="cd10747">
    <property type="entry name" value="DnaJ_C"/>
    <property type="match status" value="1"/>
</dbReference>
<dbReference type="InterPro" id="IPR001623">
    <property type="entry name" value="DnaJ_domain"/>
</dbReference>
<dbReference type="InterPro" id="IPR036869">
    <property type="entry name" value="J_dom_sf"/>
</dbReference>
<dbReference type="FunFam" id="2.60.260.20:FF:000005">
    <property type="entry name" value="Chaperone protein dnaJ 1, mitochondrial"/>
    <property type="match status" value="1"/>
</dbReference>
<dbReference type="SUPFAM" id="SSF49493">
    <property type="entry name" value="HSP40/DnaJ peptide-binding domain"/>
    <property type="match status" value="2"/>
</dbReference>
<dbReference type="CDD" id="cd06257">
    <property type="entry name" value="DnaJ"/>
    <property type="match status" value="1"/>
</dbReference>
<dbReference type="Gene3D" id="2.60.260.20">
    <property type="entry name" value="Urease metallochaperone UreE, N-terminal domain"/>
    <property type="match status" value="2"/>
</dbReference>
<keyword evidence="1" id="KW-0479">Metal-binding</keyword>
<dbReference type="Pfam" id="PF01556">
    <property type="entry name" value="DnaJ_C"/>
    <property type="match status" value="1"/>
</dbReference>
<dbReference type="Proteomes" id="UP000231259">
    <property type="component" value="Unassembled WGS sequence"/>
</dbReference>
<reference evidence="6 7" key="1">
    <citation type="submission" date="2013-09" db="EMBL/GenBank/DDBJ databases">
        <title>Genome sequencing of Phaeobacter antarcticus sp. nov. SM1211.</title>
        <authorList>
            <person name="Zhang X.-Y."/>
            <person name="Liu C."/>
            <person name="Chen X.-L."/>
            <person name="Xie B.-B."/>
            <person name="Qin Q.-L."/>
            <person name="Rong J.-C."/>
            <person name="Zhang Y.-Z."/>
        </authorList>
    </citation>
    <scope>NUCLEOTIDE SEQUENCE [LARGE SCALE GENOMIC DNA]</scope>
    <source>
        <strain evidence="6 7">SM1211</strain>
    </source>
</reference>
<feature type="domain" description="J" evidence="5">
    <location>
        <begin position="4"/>
        <end position="69"/>
    </location>
</feature>
<sequence>MPDDPYKALGLTKTATADEIKKAYRKLVRTSHPDLHPDDPGAEARFKAIAAAHDVLKDPETRARFDAGEIDATGAERPKREYYRDFADSSDNVYQQRRAAGAQGNPKDFFEEILRQRARGAGGSGGFGGGFSAPGQDARYNLEVPFLDAVRGAEQRITLPDGQSLAVKIPQGTEDGQTLRLRGKGEAGYGGGAAGDALITVKVGEHSVFRREGDDILLTLPITIDEAVLGGKVSAPTIDGPVGLTIPKGASSGRTLRLRGRGVTRAGSKTKGDQMVELKIVSPPEVDAALSDFLMEWRKTHEFDPRADLMKGAGT</sequence>
<keyword evidence="4" id="KW-0862">Zinc</keyword>
<keyword evidence="7" id="KW-1185">Reference proteome</keyword>
<evidence type="ECO:0000313" key="6">
    <source>
        <dbReference type="EMBL" id="PIL20127.1"/>
    </source>
</evidence>
<proteinExistence type="predicted"/>
<evidence type="ECO:0000256" key="2">
    <source>
        <dbReference type="ARBA" id="ARBA00022737"/>
    </source>
</evidence>
<dbReference type="InterPro" id="IPR008971">
    <property type="entry name" value="HSP40/DnaJ_pept-bd"/>
</dbReference>
<evidence type="ECO:0000256" key="4">
    <source>
        <dbReference type="ARBA" id="ARBA00022833"/>
    </source>
</evidence>
<dbReference type="PANTHER" id="PTHR43096">
    <property type="entry name" value="DNAJ HOMOLOG 1, MITOCHONDRIAL-RELATED"/>
    <property type="match status" value="1"/>
</dbReference>
<comment type="caution">
    <text evidence="6">The sequence shown here is derived from an EMBL/GenBank/DDBJ whole genome shotgun (WGS) entry which is preliminary data.</text>
</comment>
<dbReference type="SUPFAM" id="SSF46565">
    <property type="entry name" value="Chaperone J-domain"/>
    <property type="match status" value="1"/>
</dbReference>
<dbReference type="GO" id="GO:0005737">
    <property type="term" value="C:cytoplasm"/>
    <property type="evidence" value="ECO:0007669"/>
    <property type="project" value="TreeGrafter"/>
</dbReference>
<dbReference type="InterPro" id="IPR018253">
    <property type="entry name" value="DnaJ_domain_CS"/>
</dbReference>
<gene>
    <name evidence="6" type="ORF">P775_10690</name>
</gene>
<dbReference type="OrthoDB" id="9779889at2"/>
<dbReference type="PANTHER" id="PTHR43096:SF10">
    <property type="entry name" value="CHAPERONE PROTEIN DNAJ A6, CHLOROPLASTIC"/>
    <property type="match status" value="1"/>
</dbReference>
<dbReference type="PRINTS" id="PR00625">
    <property type="entry name" value="JDOMAIN"/>
</dbReference>
<accession>A0A2G8REY3</accession>
<evidence type="ECO:0000256" key="3">
    <source>
        <dbReference type="ARBA" id="ARBA00022771"/>
    </source>
</evidence>
<keyword evidence="3" id="KW-0863">Zinc-finger</keyword>
<dbReference type="InterPro" id="IPR002939">
    <property type="entry name" value="DnaJ_C"/>
</dbReference>
<protein>
    <recommendedName>
        <fullName evidence="5">J domain-containing protein</fullName>
    </recommendedName>
</protein>
<dbReference type="SMART" id="SM00271">
    <property type="entry name" value="DnaJ"/>
    <property type="match status" value="1"/>
</dbReference>
<evidence type="ECO:0000256" key="1">
    <source>
        <dbReference type="ARBA" id="ARBA00022723"/>
    </source>
</evidence>